<evidence type="ECO:0000313" key="1">
    <source>
        <dbReference type="EMBL" id="CAG8689932.1"/>
    </source>
</evidence>
<dbReference type="EMBL" id="CAJVPW010020618">
    <property type="protein sequence ID" value="CAG8689932.1"/>
    <property type="molecule type" value="Genomic_DNA"/>
</dbReference>
<protein>
    <submittedName>
        <fullName evidence="1">8751_t:CDS:1</fullName>
    </submittedName>
</protein>
<evidence type="ECO:0000313" key="2">
    <source>
        <dbReference type="Proteomes" id="UP000789366"/>
    </source>
</evidence>
<organism evidence="1 2">
    <name type="scientific">Cetraspora pellucida</name>
    <dbReference type="NCBI Taxonomy" id="1433469"/>
    <lineage>
        <taxon>Eukaryota</taxon>
        <taxon>Fungi</taxon>
        <taxon>Fungi incertae sedis</taxon>
        <taxon>Mucoromycota</taxon>
        <taxon>Glomeromycotina</taxon>
        <taxon>Glomeromycetes</taxon>
        <taxon>Diversisporales</taxon>
        <taxon>Gigasporaceae</taxon>
        <taxon>Cetraspora</taxon>
    </lineage>
</organism>
<feature type="non-terminal residue" evidence="1">
    <location>
        <position position="1"/>
    </location>
</feature>
<reference evidence="1" key="1">
    <citation type="submission" date="2021-06" db="EMBL/GenBank/DDBJ databases">
        <authorList>
            <person name="Kallberg Y."/>
            <person name="Tangrot J."/>
            <person name="Rosling A."/>
        </authorList>
    </citation>
    <scope>NUCLEOTIDE SEQUENCE</scope>
    <source>
        <strain evidence="1">28 12/20/2015</strain>
    </source>
</reference>
<gene>
    <name evidence="1" type="ORF">SPELUC_LOCUS10694</name>
</gene>
<dbReference type="Proteomes" id="UP000789366">
    <property type="component" value="Unassembled WGS sequence"/>
</dbReference>
<proteinExistence type="predicted"/>
<feature type="non-terminal residue" evidence="1">
    <location>
        <position position="44"/>
    </location>
</feature>
<keyword evidence="2" id="KW-1185">Reference proteome</keyword>
<sequence>MSFIIRHESYMCQLECDNLVAKNGIQNVAAQMPWRIVWWRFVAR</sequence>
<accession>A0ACA9P753</accession>
<name>A0ACA9P753_9GLOM</name>
<comment type="caution">
    <text evidence="1">The sequence shown here is derived from an EMBL/GenBank/DDBJ whole genome shotgun (WGS) entry which is preliminary data.</text>
</comment>